<gene>
    <name evidence="2" type="ORF">COCON_G00111390</name>
</gene>
<dbReference type="Proteomes" id="UP001152803">
    <property type="component" value="Unassembled WGS sequence"/>
</dbReference>
<feature type="region of interest" description="Disordered" evidence="1">
    <location>
        <begin position="85"/>
        <end position="110"/>
    </location>
</feature>
<organism evidence="2 3">
    <name type="scientific">Conger conger</name>
    <name type="common">Conger eel</name>
    <name type="synonym">Muraena conger</name>
    <dbReference type="NCBI Taxonomy" id="82655"/>
    <lineage>
        <taxon>Eukaryota</taxon>
        <taxon>Metazoa</taxon>
        <taxon>Chordata</taxon>
        <taxon>Craniata</taxon>
        <taxon>Vertebrata</taxon>
        <taxon>Euteleostomi</taxon>
        <taxon>Actinopterygii</taxon>
        <taxon>Neopterygii</taxon>
        <taxon>Teleostei</taxon>
        <taxon>Anguilliformes</taxon>
        <taxon>Congridae</taxon>
        <taxon>Conger</taxon>
    </lineage>
</organism>
<protein>
    <submittedName>
        <fullName evidence="2">Uncharacterized protein</fullName>
    </submittedName>
</protein>
<dbReference type="AlphaFoldDB" id="A0A9Q1I074"/>
<sequence>MNKPHELTPFALTDACEHKRTHSYSPVDGITTDPARRVDSEQHLQIVLPSVHQITPRQLRTGQRNTLSPCCGEQQKGGIVANVRGPKQSGAVPSGQPLVPVQQAASQVRR</sequence>
<evidence type="ECO:0000313" key="2">
    <source>
        <dbReference type="EMBL" id="KAJ8272280.1"/>
    </source>
</evidence>
<accession>A0A9Q1I074</accession>
<reference evidence="2" key="1">
    <citation type="journal article" date="2023" name="Science">
        <title>Genome structures resolve the early diversification of teleost fishes.</title>
        <authorList>
            <person name="Parey E."/>
            <person name="Louis A."/>
            <person name="Montfort J."/>
            <person name="Bouchez O."/>
            <person name="Roques C."/>
            <person name="Iampietro C."/>
            <person name="Lluch J."/>
            <person name="Castinel A."/>
            <person name="Donnadieu C."/>
            <person name="Desvignes T."/>
            <person name="Floi Bucao C."/>
            <person name="Jouanno E."/>
            <person name="Wen M."/>
            <person name="Mejri S."/>
            <person name="Dirks R."/>
            <person name="Jansen H."/>
            <person name="Henkel C."/>
            <person name="Chen W.J."/>
            <person name="Zahm M."/>
            <person name="Cabau C."/>
            <person name="Klopp C."/>
            <person name="Thompson A.W."/>
            <person name="Robinson-Rechavi M."/>
            <person name="Braasch I."/>
            <person name="Lecointre G."/>
            <person name="Bobe J."/>
            <person name="Postlethwait J.H."/>
            <person name="Berthelot C."/>
            <person name="Roest Crollius H."/>
            <person name="Guiguen Y."/>
        </authorList>
    </citation>
    <scope>NUCLEOTIDE SEQUENCE</scope>
    <source>
        <strain evidence="2">Concon-B</strain>
    </source>
</reference>
<proteinExistence type="predicted"/>
<keyword evidence="3" id="KW-1185">Reference proteome</keyword>
<evidence type="ECO:0000256" key="1">
    <source>
        <dbReference type="SAM" id="MobiDB-lite"/>
    </source>
</evidence>
<name>A0A9Q1I074_CONCO</name>
<dbReference type="EMBL" id="JAFJMO010000007">
    <property type="protein sequence ID" value="KAJ8272280.1"/>
    <property type="molecule type" value="Genomic_DNA"/>
</dbReference>
<evidence type="ECO:0000313" key="3">
    <source>
        <dbReference type="Proteomes" id="UP001152803"/>
    </source>
</evidence>
<comment type="caution">
    <text evidence="2">The sequence shown here is derived from an EMBL/GenBank/DDBJ whole genome shotgun (WGS) entry which is preliminary data.</text>
</comment>